<feature type="transmembrane region" description="Helical" evidence="7">
    <location>
        <begin position="406"/>
        <end position="426"/>
    </location>
</feature>
<dbReference type="PANTHER" id="PTHR30618:SF2">
    <property type="entry name" value="ALLANTOIN PERMEASE-RELATED"/>
    <property type="match status" value="1"/>
</dbReference>
<comment type="similarity">
    <text evidence="2">Belongs to the purine-cytosine permease (2.A.39) family.</text>
</comment>
<feature type="transmembrane region" description="Helical" evidence="7">
    <location>
        <begin position="471"/>
        <end position="495"/>
    </location>
</feature>
<comment type="subcellular location">
    <subcellularLocation>
        <location evidence="1">Membrane</location>
        <topology evidence="1">Multi-pass membrane protein</topology>
    </subcellularLocation>
</comment>
<feature type="transmembrane region" description="Helical" evidence="7">
    <location>
        <begin position="252"/>
        <end position="270"/>
    </location>
</feature>
<feature type="transmembrane region" description="Helical" evidence="7">
    <location>
        <begin position="357"/>
        <end position="382"/>
    </location>
</feature>
<keyword evidence="3 7" id="KW-0812">Transmembrane</keyword>
<feature type="transmembrane region" description="Helical" evidence="7">
    <location>
        <begin position="447"/>
        <end position="465"/>
    </location>
</feature>
<dbReference type="Gene3D" id="1.10.4160.10">
    <property type="entry name" value="Hydantoin permease"/>
    <property type="match status" value="1"/>
</dbReference>
<feature type="transmembrane region" description="Helical" evidence="7">
    <location>
        <begin position="277"/>
        <end position="297"/>
    </location>
</feature>
<keyword evidence="9" id="KW-1185">Reference proteome</keyword>
<evidence type="ECO:0000256" key="2">
    <source>
        <dbReference type="ARBA" id="ARBA00008974"/>
    </source>
</evidence>
<evidence type="ECO:0000256" key="4">
    <source>
        <dbReference type="ARBA" id="ARBA00022989"/>
    </source>
</evidence>
<dbReference type="Pfam" id="PF02133">
    <property type="entry name" value="Transp_cyt_pur"/>
    <property type="match status" value="1"/>
</dbReference>
<evidence type="ECO:0000256" key="3">
    <source>
        <dbReference type="ARBA" id="ARBA00022692"/>
    </source>
</evidence>
<dbReference type="InterPro" id="IPR012681">
    <property type="entry name" value="NCS1"/>
</dbReference>
<evidence type="ECO:0000256" key="1">
    <source>
        <dbReference type="ARBA" id="ARBA00004141"/>
    </source>
</evidence>
<protein>
    <recommendedName>
        <fullName evidence="10">Uracil permease</fullName>
    </recommendedName>
</protein>
<feature type="region of interest" description="Disordered" evidence="6">
    <location>
        <begin position="1"/>
        <end position="43"/>
    </location>
</feature>
<evidence type="ECO:0000256" key="6">
    <source>
        <dbReference type="SAM" id="MobiDB-lite"/>
    </source>
</evidence>
<feature type="transmembrane region" description="Helical" evidence="7">
    <location>
        <begin position="210"/>
        <end position="232"/>
    </location>
</feature>
<evidence type="ECO:0000256" key="5">
    <source>
        <dbReference type="ARBA" id="ARBA00023136"/>
    </source>
</evidence>
<keyword evidence="4 7" id="KW-1133">Transmembrane helix</keyword>
<comment type="caution">
    <text evidence="8">The sequence shown here is derived from an EMBL/GenBank/DDBJ whole genome shotgun (WGS) entry which is preliminary data.</text>
</comment>
<feature type="transmembrane region" description="Helical" evidence="7">
    <location>
        <begin position="158"/>
        <end position="177"/>
    </location>
</feature>
<name>A0ABR4PSA7_9HELO</name>
<feature type="transmembrane region" description="Helical" evidence="7">
    <location>
        <begin position="317"/>
        <end position="337"/>
    </location>
</feature>
<feature type="transmembrane region" description="Helical" evidence="7">
    <location>
        <begin position="183"/>
        <end position="203"/>
    </location>
</feature>
<evidence type="ECO:0000313" key="9">
    <source>
        <dbReference type="Proteomes" id="UP001629113"/>
    </source>
</evidence>
<feature type="transmembrane region" description="Helical" evidence="7">
    <location>
        <begin position="554"/>
        <end position="574"/>
    </location>
</feature>
<organism evidence="8 9">
    <name type="scientific">Phlyctema vagabunda</name>
    <dbReference type="NCBI Taxonomy" id="108571"/>
    <lineage>
        <taxon>Eukaryota</taxon>
        <taxon>Fungi</taxon>
        <taxon>Dikarya</taxon>
        <taxon>Ascomycota</taxon>
        <taxon>Pezizomycotina</taxon>
        <taxon>Leotiomycetes</taxon>
        <taxon>Helotiales</taxon>
        <taxon>Dermateaceae</taxon>
        <taxon>Phlyctema</taxon>
    </lineage>
</organism>
<keyword evidence="5 7" id="KW-0472">Membrane</keyword>
<dbReference type="InterPro" id="IPR045225">
    <property type="entry name" value="Uracil/uridine/allantoin_perm"/>
</dbReference>
<dbReference type="PANTHER" id="PTHR30618">
    <property type="entry name" value="NCS1 FAMILY PURINE/PYRIMIDINE TRANSPORTER"/>
    <property type="match status" value="1"/>
</dbReference>
<sequence>MSRPQYGDRSSPSSSSRSQVFKVDDEETKPLLAGPSTPIYTSRRHSQNLSADAIAQNLAGLSTGTCEPNTLQIMMEKVKSTKIAHYVGKLAVESEPGLTNAQLMLNNHDLKPVEPERRQWGAWNFVGFWIADSFNINTWMISSSMITASGLSWWQSWLCVWIGYSIAACFICLTGRIGAVYHISFPVVSRASFGIWGALWPVFNRAAMACIWYGVQSWIGGQCITLMISAIWPSYKNVPNGIPGSGTTTKDFVSFFIFWLVSLPAIWFPVHKIRHLFTAKAYIVPVCGLAFFIWAIVRAHGIGPIVKQKNTATGSKLAWGMVTGIMSSIANFATLVVNDPDFSRFARKPSDALWSQLFTIPIGFAVTSFIGIIVSSSSVVIFDEAIWNPLDLLQSFLNEGSSSNRAGVFFIAAAFALAQLGTNIAANSVSAGTDMTALLPRYLNIRRGGYICALVGLVMCPWNLLSTANNFTTYLSAYSVFLSSIAGVMISDYYFVRRGYFEIKELYSARKSSPYYYTFGFHWRGYVAYIAGILINIVGFVGAIGKEVPAGARYIYNLNFFCGFIVASSCYWGLCKVFPIPATSDVWCEVGDDIVDPSMAYNSELDEERNIGKQQIAINETDKRDLAA</sequence>
<dbReference type="CDD" id="cd11482">
    <property type="entry name" value="SLC-NCS1sbd_NRT1-like"/>
    <property type="match status" value="1"/>
</dbReference>
<dbReference type="NCBIfam" id="TIGR00800">
    <property type="entry name" value="ncs1"/>
    <property type="match status" value="1"/>
</dbReference>
<evidence type="ECO:0000256" key="7">
    <source>
        <dbReference type="SAM" id="Phobius"/>
    </source>
</evidence>
<feature type="compositionally biased region" description="Low complexity" evidence="6">
    <location>
        <begin position="9"/>
        <end position="18"/>
    </location>
</feature>
<gene>
    <name evidence="8" type="ORF">PVAG01_02587</name>
</gene>
<feature type="transmembrane region" description="Helical" evidence="7">
    <location>
        <begin position="516"/>
        <end position="542"/>
    </location>
</feature>
<evidence type="ECO:0000313" key="8">
    <source>
        <dbReference type="EMBL" id="KAL3425796.1"/>
    </source>
</evidence>
<reference evidence="8 9" key="1">
    <citation type="submission" date="2024-06" db="EMBL/GenBank/DDBJ databases">
        <title>Complete genome of Phlyctema vagabunda strain 19-DSS-EL-015.</title>
        <authorList>
            <person name="Fiorenzani C."/>
        </authorList>
    </citation>
    <scope>NUCLEOTIDE SEQUENCE [LARGE SCALE GENOMIC DNA]</scope>
    <source>
        <strain evidence="8 9">19-DSS-EL-015</strain>
    </source>
</reference>
<dbReference type="Proteomes" id="UP001629113">
    <property type="component" value="Unassembled WGS sequence"/>
</dbReference>
<evidence type="ECO:0008006" key="10">
    <source>
        <dbReference type="Google" id="ProtNLM"/>
    </source>
</evidence>
<accession>A0ABR4PSA7</accession>
<dbReference type="InterPro" id="IPR001248">
    <property type="entry name" value="Pur-cyt_permease"/>
</dbReference>
<proteinExistence type="inferred from homology"/>
<dbReference type="EMBL" id="JBFCZG010000002">
    <property type="protein sequence ID" value="KAL3425796.1"/>
    <property type="molecule type" value="Genomic_DNA"/>
</dbReference>